<feature type="compositionally biased region" description="Low complexity" evidence="1">
    <location>
        <begin position="220"/>
        <end position="230"/>
    </location>
</feature>
<sequence length="230" mass="25247">MSVGLDKKCLVQKDSSKSGMSYSECDNSDDSESNIYVNEDILKPCADSIDTKEELIVDLPENTQYINLENVIPDDLVHSTDKSSNALEKKSDHVVPGHEYINLPAPGTSECANTVSENVLRKDVILTVGPESEQKPKETASGTNDTETTQTLHQDENLKVMKKSISSLEKSMIKPEFDNSECNEDSSVVLKDKTKLIENISLPIKADDSESSDENEDGDTTTSSDQAKLL</sequence>
<dbReference type="Proteomes" id="UP000828390">
    <property type="component" value="Unassembled WGS sequence"/>
</dbReference>
<dbReference type="EMBL" id="JAIWYP010000002">
    <property type="protein sequence ID" value="KAH3861560.1"/>
    <property type="molecule type" value="Genomic_DNA"/>
</dbReference>
<organism evidence="2 3">
    <name type="scientific">Dreissena polymorpha</name>
    <name type="common">Zebra mussel</name>
    <name type="synonym">Mytilus polymorpha</name>
    <dbReference type="NCBI Taxonomy" id="45954"/>
    <lineage>
        <taxon>Eukaryota</taxon>
        <taxon>Metazoa</taxon>
        <taxon>Spiralia</taxon>
        <taxon>Lophotrochozoa</taxon>
        <taxon>Mollusca</taxon>
        <taxon>Bivalvia</taxon>
        <taxon>Autobranchia</taxon>
        <taxon>Heteroconchia</taxon>
        <taxon>Euheterodonta</taxon>
        <taxon>Imparidentia</taxon>
        <taxon>Neoheterodontei</taxon>
        <taxon>Myida</taxon>
        <taxon>Dreissenoidea</taxon>
        <taxon>Dreissenidae</taxon>
        <taxon>Dreissena</taxon>
    </lineage>
</organism>
<keyword evidence="3" id="KW-1185">Reference proteome</keyword>
<reference evidence="2" key="1">
    <citation type="journal article" date="2019" name="bioRxiv">
        <title>The Genome of the Zebra Mussel, Dreissena polymorpha: A Resource for Invasive Species Research.</title>
        <authorList>
            <person name="McCartney M.A."/>
            <person name="Auch B."/>
            <person name="Kono T."/>
            <person name="Mallez S."/>
            <person name="Zhang Y."/>
            <person name="Obille A."/>
            <person name="Becker A."/>
            <person name="Abrahante J.E."/>
            <person name="Garbe J."/>
            <person name="Badalamenti J.P."/>
            <person name="Herman A."/>
            <person name="Mangelson H."/>
            <person name="Liachko I."/>
            <person name="Sullivan S."/>
            <person name="Sone E.D."/>
            <person name="Koren S."/>
            <person name="Silverstein K.A.T."/>
            <person name="Beckman K.B."/>
            <person name="Gohl D.M."/>
        </authorList>
    </citation>
    <scope>NUCLEOTIDE SEQUENCE</scope>
    <source>
        <strain evidence="2">Duluth1</strain>
        <tissue evidence="2">Whole animal</tissue>
    </source>
</reference>
<feature type="region of interest" description="Disordered" evidence="1">
    <location>
        <begin position="129"/>
        <end position="154"/>
    </location>
</feature>
<protein>
    <submittedName>
        <fullName evidence="2">Uncharacterized protein</fullName>
    </submittedName>
</protein>
<name>A0A9D4LMJ4_DREPO</name>
<feature type="region of interest" description="Disordered" evidence="1">
    <location>
        <begin position="201"/>
        <end position="230"/>
    </location>
</feature>
<evidence type="ECO:0000313" key="3">
    <source>
        <dbReference type="Proteomes" id="UP000828390"/>
    </source>
</evidence>
<feature type="compositionally biased region" description="Polar residues" evidence="1">
    <location>
        <begin position="140"/>
        <end position="152"/>
    </location>
</feature>
<comment type="caution">
    <text evidence="2">The sequence shown here is derived from an EMBL/GenBank/DDBJ whole genome shotgun (WGS) entry which is preliminary data.</text>
</comment>
<reference evidence="2" key="2">
    <citation type="submission" date="2020-11" db="EMBL/GenBank/DDBJ databases">
        <authorList>
            <person name="McCartney M.A."/>
            <person name="Auch B."/>
            <person name="Kono T."/>
            <person name="Mallez S."/>
            <person name="Becker A."/>
            <person name="Gohl D.M."/>
            <person name="Silverstein K.A.T."/>
            <person name="Koren S."/>
            <person name="Bechman K.B."/>
            <person name="Herman A."/>
            <person name="Abrahante J.E."/>
            <person name="Garbe J."/>
        </authorList>
    </citation>
    <scope>NUCLEOTIDE SEQUENCE</scope>
    <source>
        <strain evidence="2">Duluth1</strain>
        <tissue evidence="2">Whole animal</tissue>
    </source>
</reference>
<evidence type="ECO:0000256" key="1">
    <source>
        <dbReference type="SAM" id="MobiDB-lite"/>
    </source>
</evidence>
<feature type="compositionally biased region" description="Acidic residues" evidence="1">
    <location>
        <begin position="209"/>
        <end position="219"/>
    </location>
</feature>
<accession>A0A9D4LMJ4</accession>
<evidence type="ECO:0000313" key="2">
    <source>
        <dbReference type="EMBL" id="KAH3861560.1"/>
    </source>
</evidence>
<dbReference type="AlphaFoldDB" id="A0A9D4LMJ4"/>
<gene>
    <name evidence="2" type="ORF">DPMN_024492</name>
</gene>
<proteinExistence type="predicted"/>